<protein>
    <submittedName>
        <fullName evidence="2">Uncharacterized protein</fullName>
    </submittedName>
</protein>
<organism evidence="2 3">
    <name type="scientific">Ophiobolus disseminans</name>
    <dbReference type="NCBI Taxonomy" id="1469910"/>
    <lineage>
        <taxon>Eukaryota</taxon>
        <taxon>Fungi</taxon>
        <taxon>Dikarya</taxon>
        <taxon>Ascomycota</taxon>
        <taxon>Pezizomycotina</taxon>
        <taxon>Dothideomycetes</taxon>
        <taxon>Pleosporomycetidae</taxon>
        <taxon>Pleosporales</taxon>
        <taxon>Pleosporineae</taxon>
        <taxon>Phaeosphaeriaceae</taxon>
        <taxon>Ophiobolus</taxon>
    </lineage>
</organism>
<feature type="region of interest" description="Disordered" evidence="1">
    <location>
        <begin position="144"/>
        <end position="166"/>
    </location>
</feature>
<feature type="compositionally biased region" description="Polar residues" evidence="1">
    <location>
        <begin position="204"/>
        <end position="225"/>
    </location>
</feature>
<accession>A0A6A6ZTF8</accession>
<name>A0A6A6ZTF8_9PLEO</name>
<feature type="compositionally biased region" description="Polar residues" evidence="1">
    <location>
        <begin position="902"/>
        <end position="920"/>
    </location>
</feature>
<proteinExistence type="predicted"/>
<feature type="region of interest" description="Disordered" evidence="1">
    <location>
        <begin position="858"/>
        <end position="920"/>
    </location>
</feature>
<dbReference type="OrthoDB" id="3946750at2759"/>
<dbReference type="Proteomes" id="UP000799424">
    <property type="component" value="Unassembled WGS sequence"/>
</dbReference>
<evidence type="ECO:0000313" key="3">
    <source>
        <dbReference type="Proteomes" id="UP000799424"/>
    </source>
</evidence>
<gene>
    <name evidence="2" type="ORF">CC86DRAFT_447220</name>
</gene>
<feature type="region of interest" description="Disordered" evidence="1">
    <location>
        <begin position="356"/>
        <end position="380"/>
    </location>
</feature>
<feature type="compositionally biased region" description="Polar residues" evidence="1">
    <location>
        <begin position="312"/>
        <end position="325"/>
    </location>
</feature>
<sequence>MGWWRRDPFSRTPVQLSARILRDRESALRTRCFSRTPPKSAQHEDDGGKKRPSNMTTLEWMQLQHYERWRKRLLEDPYKTLFGASNDMLSGKGLKDWEWVHKSFPKWMLQEMNMDEKPKEAPEDKPVQPGYPKKVEIRHGHGIGRGQFRAADGGWAPRIPFESMKRKPDPLHHAFMMRDENSGVASPSDPRRPREDSSVKVVGTVSNEASSKDPASTLHSSGQSTVPVAPLAEPLASSNITAKQASQHDDGTRAAISAAREEAIARESSFIDEFLNTRSEHQAENAGRASSKDWRQTALQRRATSESKDKPNVQSSLLENENVYIPSTPQMAEVASEKQSVEPRNKNVDWLLQQETPRLPKDVNPQSNSTSPRSASRVLSQLPEHDIDFLSAADIRASMGAKRSRLPSDDQRQVERRNLEKAFAAANEIPVVDSMREAQVVNDQYVRRAARQLMEPHTAPEASTTHPAARTSTIETPVESSIERMRKWLETTGASFAKSFWQDPTEHADLTRSKLFFDKAAHYLKKGQAVTRQITEDLEKDIPASTALLKRFKSDEEALDLAIHRLRQRSFSGKPQGLSPRKMKTIESVKTRFLQTNNELEKAYETLQELAGTNTVADATGSFKRRLTAASKVLHKNAQLLRMLIWSLQTRLEDPKIDRNILTNYKVVADNLLSLRDTQMTLMRLVDRAMSIYGVVPHTAVDNNSSADLATQLGADTCEEPFVRARLAADAHLINEIRAHKSTSPELPDAGPSQAPKPTVSKALDDASPLAHSLFRPFGPAFAKLGSPNSAEEVQRKLGDMKLVDEVKKAYDETSRGVTVDHGQTASDPEEIFTMEEGNKVKKFEMLKDDPAAIEFDSSQEMIPPTSGSRLERPGGTGALMTKDAASNEPVPLASGVEAPPFNNTAPPESATLPKQQPEPSFANLSTNYTILVRDPQTDTLSITTSSTGPPRDTSPSLPLHQALSALSSPAKFIPYITSGLEVVSASKDILVLRDALDSSASTRGFATVGVPHNQGYVHDRNVNPIDGTARLSPTGYVGPEESAEQLEKEFEERRRLAGKVMDKEAAPGLEEAIKQQRKQGRKKARAGVVKTAIWVAGVCYVVGVAGEVFGGA</sequence>
<reference evidence="2" key="1">
    <citation type="journal article" date="2020" name="Stud. Mycol.">
        <title>101 Dothideomycetes genomes: a test case for predicting lifestyles and emergence of pathogens.</title>
        <authorList>
            <person name="Haridas S."/>
            <person name="Albert R."/>
            <person name="Binder M."/>
            <person name="Bloem J."/>
            <person name="Labutti K."/>
            <person name="Salamov A."/>
            <person name="Andreopoulos B."/>
            <person name="Baker S."/>
            <person name="Barry K."/>
            <person name="Bills G."/>
            <person name="Bluhm B."/>
            <person name="Cannon C."/>
            <person name="Castanera R."/>
            <person name="Culley D."/>
            <person name="Daum C."/>
            <person name="Ezra D."/>
            <person name="Gonzalez J."/>
            <person name="Henrissat B."/>
            <person name="Kuo A."/>
            <person name="Liang C."/>
            <person name="Lipzen A."/>
            <person name="Lutzoni F."/>
            <person name="Magnuson J."/>
            <person name="Mondo S."/>
            <person name="Nolan M."/>
            <person name="Ohm R."/>
            <person name="Pangilinan J."/>
            <person name="Park H.-J."/>
            <person name="Ramirez L."/>
            <person name="Alfaro M."/>
            <person name="Sun H."/>
            <person name="Tritt A."/>
            <person name="Yoshinaga Y."/>
            <person name="Zwiers L.-H."/>
            <person name="Turgeon B."/>
            <person name="Goodwin S."/>
            <person name="Spatafora J."/>
            <person name="Crous P."/>
            <person name="Grigoriev I."/>
        </authorList>
    </citation>
    <scope>NUCLEOTIDE SEQUENCE</scope>
    <source>
        <strain evidence="2">CBS 113818</strain>
    </source>
</reference>
<evidence type="ECO:0000313" key="2">
    <source>
        <dbReference type="EMBL" id="KAF2824351.1"/>
    </source>
</evidence>
<keyword evidence="3" id="KW-1185">Reference proteome</keyword>
<feature type="region of interest" description="Disordered" evidence="1">
    <location>
        <begin position="741"/>
        <end position="762"/>
    </location>
</feature>
<evidence type="ECO:0000256" key="1">
    <source>
        <dbReference type="SAM" id="MobiDB-lite"/>
    </source>
</evidence>
<feature type="compositionally biased region" description="Basic and acidic residues" evidence="1">
    <location>
        <begin position="189"/>
        <end position="198"/>
    </location>
</feature>
<feature type="compositionally biased region" description="Polar residues" evidence="1">
    <location>
        <begin position="858"/>
        <end position="869"/>
    </location>
</feature>
<feature type="region of interest" description="Disordered" evidence="1">
    <location>
        <begin position="31"/>
        <end position="55"/>
    </location>
</feature>
<feature type="region of interest" description="Disordered" evidence="1">
    <location>
        <begin position="281"/>
        <end position="325"/>
    </location>
</feature>
<dbReference type="EMBL" id="MU006230">
    <property type="protein sequence ID" value="KAF2824351.1"/>
    <property type="molecule type" value="Genomic_DNA"/>
</dbReference>
<feature type="region of interest" description="Disordered" evidence="1">
    <location>
        <begin position="181"/>
        <end position="225"/>
    </location>
</feature>
<feature type="compositionally biased region" description="Polar residues" evidence="1">
    <location>
        <begin position="364"/>
        <end position="379"/>
    </location>
</feature>
<dbReference type="AlphaFoldDB" id="A0A6A6ZTF8"/>